<feature type="transmembrane region" description="Helical" evidence="7">
    <location>
        <begin position="132"/>
        <end position="160"/>
    </location>
</feature>
<keyword evidence="6 7" id="KW-0472">Membrane</keyword>
<evidence type="ECO:0000256" key="1">
    <source>
        <dbReference type="ARBA" id="ARBA00004651"/>
    </source>
</evidence>
<dbReference type="Gene3D" id="1.10.3720.10">
    <property type="entry name" value="MetI-like"/>
    <property type="match status" value="1"/>
</dbReference>
<dbReference type="GO" id="GO:0005886">
    <property type="term" value="C:plasma membrane"/>
    <property type="evidence" value="ECO:0007669"/>
    <property type="project" value="UniProtKB-SubCell"/>
</dbReference>
<dbReference type="CDD" id="cd06261">
    <property type="entry name" value="TM_PBP2"/>
    <property type="match status" value="1"/>
</dbReference>
<evidence type="ECO:0000256" key="2">
    <source>
        <dbReference type="ARBA" id="ARBA00022448"/>
    </source>
</evidence>
<dbReference type="Pfam" id="PF00528">
    <property type="entry name" value="BPD_transp_1"/>
    <property type="match status" value="1"/>
</dbReference>
<evidence type="ECO:0000256" key="6">
    <source>
        <dbReference type="ARBA" id="ARBA00023136"/>
    </source>
</evidence>
<keyword evidence="3" id="KW-1003">Cell membrane</keyword>
<dbReference type="RefSeq" id="WP_238317616.1">
    <property type="nucleotide sequence ID" value="NZ_BQKV01000098.1"/>
</dbReference>
<evidence type="ECO:0000313" key="10">
    <source>
        <dbReference type="Proteomes" id="UP001055185"/>
    </source>
</evidence>
<feature type="transmembrane region" description="Helical" evidence="7">
    <location>
        <begin position="257"/>
        <end position="280"/>
    </location>
</feature>
<proteinExistence type="inferred from homology"/>
<feature type="domain" description="ABC transmembrane type-1" evidence="8">
    <location>
        <begin position="88"/>
        <end position="277"/>
    </location>
</feature>
<dbReference type="PANTHER" id="PTHR43386:SF1">
    <property type="entry name" value="D,D-DIPEPTIDE TRANSPORT SYSTEM PERMEASE PROTEIN DDPC-RELATED"/>
    <property type="match status" value="1"/>
</dbReference>
<keyword evidence="2 7" id="KW-0813">Transport</keyword>
<evidence type="ECO:0000256" key="5">
    <source>
        <dbReference type="ARBA" id="ARBA00022989"/>
    </source>
</evidence>
<protein>
    <submittedName>
        <fullName evidence="9">ABC transporter permease</fullName>
    </submittedName>
</protein>
<name>A0AA37J064_9FIRM</name>
<dbReference type="PANTHER" id="PTHR43386">
    <property type="entry name" value="OLIGOPEPTIDE TRANSPORT SYSTEM PERMEASE PROTEIN APPC"/>
    <property type="match status" value="1"/>
</dbReference>
<gene>
    <name evidence="9" type="ORF">JCM17207_20200</name>
</gene>
<dbReference type="GO" id="GO:0055085">
    <property type="term" value="P:transmembrane transport"/>
    <property type="evidence" value="ECO:0007669"/>
    <property type="project" value="InterPro"/>
</dbReference>
<comment type="subcellular location">
    <subcellularLocation>
        <location evidence="1 7">Cell membrane</location>
        <topology evidence="1 7">Multi-pass membrane protein</topology>
    </subcellularLocation>
</comment>
<evidence type="ECO:0000256" key="4">
    <source>
        <dbReference type="ARBA" id="ARBA00022692"/>
    </source>
</evidence>
<dbReference type="InterPro" id="IPR000515">
    <property type="entry name" value="MetI-like"/>
</dbReference>
<sequence>MENTKKKGLLDRLKSSRVLRVMFGRKIIVVCAVLILVMVLVAIFAPVIAPYDPNKDDLYNVLKGCSAEHWLGTDSNGRDVLSRIIYGARVSFTVGLVAVLISSVIGMALGLISGVAGGVVDSVIMRIMDAMMAVPMLILALFLGAILGQGLFNVCLAIGISMVPQYARITRGQVLSVRNADYVTAGTLCGASRVRNTLVHVFPNCLSANIVTMTASLGGAILAEANLSFLGMGISPPTASWGAMVSGGYKYLSNQPVIAIAPGIAIMIVVLCFNMCGDALRDALDPKLRGTLGNGSKKRRKATKGV</sequence>
<comment type="similarity">
    <text evidence="7">Belongs to the binding-protein-dependent transport system permease family.</text>
</comment>
<dbReference type="EMBL" id="BQKV01000098">
    <property type="protein sequence ID" value="GJN65395.1"/>
    <property type="molecule type" value="Genomic_DNA"/>
</dbReference>
<dbReference type="InterPro" id="IPR025966">
    <property type="entry name" value="OppC_N"/>
</dbReference>
<dbReference type="Proteomes" id="UP001055185">
    <property type="component" value="Unassembled WGS sequence"/>
</dbReference>
<dbReference type="Pfam" id="PF12911">
    <property type="entry name" value="OppC_N"/>
    <property type="match status" value="1"/>
</dbReference>
<reference evidence="9" key="1">
    <citation type="journal article" date="2022" name="Int. J. Syst. Evol. Microbiol.">
        <title>Genome-based, phenotypic and chemotaxonomic classification of Faecalibacterium strains: proposal of three novel species Faecalibacterium duncaniae sp. nov., Faecalibacterium hattorii sp. nov. and Faecalibacterium gallinarum sp. nov. .</title>
        <authorList>
            <person name="Sakamoto M."/>
            <person name="Sakurai N."/>
            <person name="Tanno H."/>
            <person name="Iino T."/>
            <person name="Ohkuma M."/>
            <person name="Endo A."/>
        </authorList>
    </citation>
    <scope>NUCLEOTIDE SEQUENCE</scope>
    <source>
        <strain evidence="9">JCM 17207</strain>
    </source>
</reference>
<evidence type="ECO:0000256" key="3">
    <source>
        <dbReference type="ARBA" id="ARBA00022475"/>
    </source>
</evidence>
<accession>A0AA37J064</accession>
<dbReference type="SUPFAM" id="SSF161098">
    <property type="entry name" value="MetI-like"/>
    <property type="match status" value="1"/>
</dbReference>
<evidence type="ECO:0000313" key="9">
    <source>
        <dbReference type="EMBL" id="GJN65395.1"/>
    </source>
</evidence>
<dbReference type="PROSITE" id="PS50928">
    <property type="entry name" value="ABC_TM1"/>
    <property type="match status" value="1"/>
</dbReference>
<keyword evidence="10" id="KW-1185">Reference proteome</keyword>
<evidence type="ECO:0000256" key="7">
    <source>
        <dbReference type="RuleBase" id="RU363032"/>
    </source>
</evidence>
<dbReference type="InterPro" id="IPR050366">
    <property type="entry name" value="BP-dependent_transpt_permease"/>
</dbReference>
<dbReference type="AlphaFoldDB" id="A0AA37J064"/>
<keyword evidence="4 7" id="KW-0812">Transmembrane</keyword>
<evidence type="ECO:0000259" key="8">
    <source>
        <dbReference type="PROSITE" id="PS50928"/>
    </source>
</evidence>
<feature type="transmembrane region" description="Helical" evidence="7">
    <location>
        <begin position="96"/>
        <end position="120"/>
    </location>
</feature>
<feature type="transmembrane region" description="Helical" evidence="7">
    <location>
        <begin position="27"/>
        <end position="49"/>
    </location>
</feature>
<keyword evidence="5 7" id="KW-1133">Transmembrane helix</keyword>
<dbReference type="InterPro" id="IPR035906">
    <property type="entry name" value="MetI-like_sf"/>
</dbReference>
<organism evidence="9 10">
    <name type="scientific">Faecalibacterium gallinarum</name>
    <dbReference type="NCBI Taxonomy" id="2903556"/>
    <lineage>
        <taxon>Bacteria</taxon>
        <taxon>Bacillati</taxon>
        <taxon>Bacillota</taxon>
        <taxon>Clostridia</taxon>
        <taxon>Eubacteriales</taxon>
        <taxon>Oscillospiraceae</taxon>
        <taxon>Faecalibacterium</taxon>
    </lineage>
</organism>
<comment type="caution">
    <text evidence="9">The sequence shown here is derived from an EMBL/GenBank/DDBJ whole genome shotgun (WGS) entry which is preliminary data.</text>
</comment>